<dbReference type="Proteomes" id="UP000286208">
    <property type="component" value="Unassembled WGS sequence"/>
</dbReference>
<evidence type="ECO:0000313" key="2">
    <source>
        <dbReference type="EMBL" id="RVW06964.1"/>
    </source>
</evidence>
<feature type="domain" description="Aminoglycoside phosphotransferase" evidence="1">
    <location>
        <begin position="96"/>
        <end position="291"/>
    </location>
</feature>
<dbReference type="Gene3D" id="3.30.200.20">
    <property type="entry name" value="Phosphorylase Kinase, domain 1"/>
    <property type="match status" value="1"/>
</dbReference>
<accession>A0A3S3E793</accession>
<keyword evidence="3" id="KW-1185">Reference proteome</keyword>
<evidence type="ECO:0000313" key="3">
    <source>
        <dbReference type="Proteomes" id="UP000286208"/>
    </source>
</evidence>
<reference evidence="2 3" key="1">
    <citation type="submission" date="2018-11" db="EMBL/GenBank/DDBJ databases">
        <title>Rhodococcus spongicola sp. nov. and Rhodococcus xishaensis sp. nov. from marine sponges.</title>
        <authorList>
            <person name="Li L."/>
            <person name="Lin H.W."/>
        </authorList>
    </citation>
    <scope>NUCLEOTIDE SEQUENCE [LARGE SCALE GENOMIC DNA]</scope>
    <source>
        <strain evidence="2 3">CCTCC AB2014297</strain>
    </source>
</reference>
<protein>
    <submittedName>
        <fullName evidence="2">Phosphotransferase family protein</fullName>
    </submittedName>
</protein>
<name>A0A3S3E793_9NOCA</name>
<gene>
    <name evidence="2" type="ORF">EGT67_23590</name>
</gene>
<evidence type="ECO:0000259" key="1">
    <source>
        <dbReference type="Pfam" id="PF01636"/>
    </source>
</evidence>
<dbReference type="CDD" id="cd05154">
    <property type="entry name" value="ACAD10_11_N-like"/>
    <property type="match status" value="1"/>
</dbReference>
<dbReference type="PANTHER" id="PTHR21310">
    <property type="entry name" value="AMINOGLYCOSIDE PHOSPHOTRANSFERASE-RELATED-RELATED"/>
    <property type="match status" value="1"/>
</dbReference>
<dbReference type="OrthoDB" id="3339041at2"/>
<dbReference type="SUPFAM" id="SSF56112">
    <property type="entry name" value="Protein kinase-like (PK-like)"/>
    <property type="match status" value="1"/>
</dbReference>
<organism evidence="2 3">
    <name type="scientific">Prescottella agglutinans</name>
    <dbReference type="NCBI Taxonomy" id="1644129"/>
    <lineage>
        <taxon>Bacteria</taxon>
        <taxon>Bacillati</taxon>
        <taxon>Actinomycetota</taxon>
        <taxon>Actinomycetes</taxon>
        <taxon>Mycobacteriales</taxon>
        <taxon>Nocardiaceae</taxon>
        <taxon>Prescottella</taxon>
    </lineage>
</organism>
<dbReference type="EMBL" id="RKLP01000015">
    <property type="protein sequence ID" value="RVW06964.1"/>
    <property type="molecule type" value="Genomic_DNA"/>
</dbReference>
<dbReference type="InterPro" id="IPR002575">
    <property type="entry name" value="Aminoglycoside_PTrfase"/>
</dbReference>
<keyword evidence="2" id="KW-0808">Transferase</keyword>
<dbReference type="InterPro" id="IPR011009">
    <property type="entry name" value="Kinase-like_dom_sf"/>
</dbReference>
<dbReference type="InterPro" id="IPR051678">
    <property type="entry name" value="AGP_Transferase"/>
</dbReference>
<dbReference type="GO" id="GO:0016740">
    <property type="term" value="F:transferase activity"/>
    <property type="evidence" value="ECO:0007669"/>
    <property type="project" value="UniProtKB-KW"/>
</dbReference>
<dbReference type="PANTHER" id="PTHR21310:SF40">
    <property type="entry name" value="AMINOGLYCOSIDE PHOSPHOTRANSFERASE DOMAIN-CONTAINING PROTEIN-RELATED"/>
    <property type="match status" value="1"/>
</dbReference>
<comment type="caution">
    <text evidence="2">The sequence shown here is derived from an EMBL/GenBank/DDBJ whole genome shotgun (WGS) entry which is preliminary data.</text>
</comment>
<sequence>MTTESVIPEGAEAKITTTETDLRDLRERLQGWLGRQLDAGSAPRVYNLTRPGHSGMSSVSVLFDLDWTAQGVPHTAHLVARLAPEATAFPVFPGYDLQHQFDVMATVREHSDVPVPHVWWVETSVEPLGSPFLVMERVSGAVPVDNPPYVFGGWLHELDAEGREALQEASVRVLARVHAIENPAAKAPSLTVGSGESSLRHHFESERAYYEWTRRNDGLRIPVLERAFDWLEANWPAEPSPDVLCWGDSRIGNIMYDGTSPAAVLDWESAVLAPRELDLGWFLFFHRCFQDLAEQFSMPGLPEMFRPSDVVAQYESAAGVEVRDLDFYLVYAALRHGIVMSQIERRRIHFGEADVPENPDEYVLHHRMLAQLIDETYEWEK</sequence>
<dbReference type="RefSeq" id="WP_127918543.1">
    <property type="nucleotide sequence ID" value="NZ_RKLP01000015.1"/>
</dbReference>
<dbReference type="InterPro" id="IPR041726">
    <property type="entry name" value="ACAD10_11_N"/>
</dbReference>
<dbReference type="Gene3D" id="3.90.1200.10">
    <property type="match status" value="1"/>
</dbReference>
<dbReference type="AlphaFoldDB" id="A0A3S3E793"/>
<proteinExistence type="predicted"/>
<dbReference type="Pfam" id="PF01636">
    <property type="entry name" value="APH"/>
    <property type="match status" value="1"/>
</dbReference>